<keyword evidence="4" id="KW-1185">Reference proteome</keyword>
<feature type="region of interest" description="Disordered" evidence="1">
    <location>
        <begin position="1"/>
        <end position="29"/>
    </location>
</feature>
<feature type="region of interest" description="Disordered" evidence="1">
    <location>
        <begin position="81"/>
        <end position="111"/>
    </location>
</feature>
<keyword evidence="2" id="KW-0472">Membrane</keyword>
<reference evidence="3 4" key="1">
    <citation type="submission" date="2024-09" db="EMBL/GenBank/DDBJ databases">
        <authorList>
            <person name="Sun Q."/>
            <person name="Mori K."/>
        </authorList>
    </citation>
    <scope>NUCLEOTIDE SEQUENCE [LARGE SCALE GENOMIC DNA]</scope>
    <source>
        <strain evidence="3 4">JCM 3307</strain>
    </source>
</reference>
<evidence type="ECO:0000256" key="1">
    <source>
        <dbReference type="SAM" id="MobiDB-lite"/>
    </source>
</evidence>
<evidence type="ECO:0000313" key="3">
    <source>
        <dbReference type="EMBL" id="MFB9442435.1"/>
    </source>
</evidence>
<evidence type="ECO:0000256" key="2">
    <source>
        <dbReference type="SAM" id="Phobius"/>
    </source>
</evidence>
<evidence type="ECO:0000313" key="4">
    <source>
        <dbReference type="Proteomes" id="UP001589608"/>
    </source>
</evidence>
<dbReference type="InterPro" id="IPR007541">
    <property type="entry name" value="Uncharacterised_BSP"/>
</dbReference>
<organism evidence="3 4">
    <name type="scientific">Dactylosporangium vinaceum</name>
    <dbReference type="NCBI Taxonomy" id="53362"/>
    <lineage>
        <taxon>Bacteria</taxon>
        <taxon>Bacillati</taxon>
        <taxon>Actinomycetota</taxon>
        <taxon>Actinomycetes</taxon>
        <taxon>Micromonosporales</taxon>
        <taxon>Micromonosporaceae</taxon>
        <taxon>Dactylosporangium</taxon>
    </lineage>
</organism>
<name>A0ABV5M0P8_9ACTN</name>
<proteinExistence type="predicted"/>
<dbReference type="Pfam" id="PF04450">
    <property type="entry name" value="BSP"/>
    <property type="match status" value="1"/>
</dbReference>
<gene>
    <name evidence="3" type="ORF">ACFFTR_04960</name>
</gene>
<keyword evidence="2" id="KW-1133">Transmembrane helix</keyword>
<feature type="transmembrane region" description="Helical" evidence="2">
    <location>
        <begin position="44"/>
        <end position="65"/>
    </location>
</feature>
<dbReference type="RefSeq" id="WP_246656485.1">
    <property type="nucleotide sequence ID" value="NZ_CP061913.1"/>
</dbReference>
<dbReference type="EMBL" id="JBHMCA010000014">
    <property type="protein sequence ID" value="MFB9442435.1"/>
    <property type="molecule type" value="Genomic_DNA"/>
</dbReference>
<accession>A0ABV5M0P8</accession>
<protein>
    <submittedName>
        <fullName evidence="3">Basic secretory family protein</fullName>
    </submittedName>
</protein>
<dbReference type="Proteomes" id="UP001589608">
    <property type="component" value="Unassembled WGS sequence"/>
</dbReference>
<keyword evidence="2" id="KW-0812">Transmembrane</keyword>
<comment type="caution">
    <text evidence="3">The sequence shown here is derived from an EMBL/GenBank/DDBJ whole genome shotgun (WGS) entry which is preliminary data.</text>
</comment>
<sequence length="472" mass="50467">MIEDGGPRADVATRPSIPHQRAGSRHRYVAQPQAPRRGTVFRTALLAALAVLLIAPASAIAFVTVRHERATVMAGQGLAGAAGHDAAGRPNARNGGVQSGPPDATPGARPASLDGLVRQALQDQAAALLAGDRDGFLRQVDPGAAGLRDDLARRFGSLQQLHVKVWQPTVEGKAKADAGGTASATVMIKYCFVVPSCDPMSLEAPTRWKVAGAAVTLLEFGTSKDLGPRPWEVSDLRTAVGDRVVMSTTAKYASRLPSMLAAAEKAAALTDTFARWGAPPARYVVYLAGPDEWSSWYGIRQEAWVAGFALPLTASATEIVLNAARVDTKQTLDVLRHEFTHVVTLAGVEKAYDHTWWLVEGIAEYVRVKGGGKPFDGLGDVRTYVRSGHWKGEIALDDPDAGATTADVSGRYGVAYLSLQHLADRFGEDRLLDFFDYAARQGLPLDAAAQKAFSMGWTDVESDCARYVRGRI</sequence>